<feature type="binding site" evidence="5">
    <location>
        <position position="331"/>
    </location>
    <ligand>
        <name>Ca(2+)</name>
        <dbReference type="ChEBI" id="CHEBI:29108"/>
    </ligand>
</feature>
<protein>
    <submittedName>
        <fullName evidence="7">Penicillin acylase family protein</fullName>
    </submittedName>
</protein>
<dbReference type="PANTHER" id="PTHR34218">
    <property type="entry name" value="PEPTIDASE S45 PENICILLIN AMIDASE"/>
    <property type="match status" value="1"/>
</dbReference>
<evidence type="ECO:0000256" key="2">
    <source>
        <dbReference type="ARBA" id="ARBA00022801"/>
    </source>
</evidence>
<dbReference type="PIRSF" id="PIRSF001227">
    <property type="entry name" value="Pen_acylase"/>
    <property type="match status" value="1"/>
</dbReference>
<dbReference type="GO" id="GO:0016811">
    <property type="term" value="F:hydrolase activity, acting on carbon-nitrogen (but not peptide) bonds, in linear amides"/>
    <property type="evidence" value="ECO:0007669"/>
    <property type="project" value="InterPro"/>
</dbReference>
<gene>
    <name evidence="7" type="ORF">F1654_10415</name>
</gene>
<dbReference type="GO" id="GO:0046872">
    <property type="term" value="F:metal ion binding"/>
    <property type="evidence" value="ECO:0007669"/>
    <property type="project" value="UniProtKB-KW"/>
</dbReference>
<evidence type="ECO:0000256" key="4">
    <source>
        <dbReference type="PIRSR" id="PIRSR001227-1"/>
    </source>
</evidence>
<keyword evidence="5" id="KW-0106">Calcium</keyword>
<comment type="cofactor">
    <cofactor evidence="5">
        <name>Ca(2+)</name>
        <dbReference type="ChEBI" id="CHEBI:29108"/>
    </cofactor>
    <text evidence="5">Binds 1 Ca(2+) ion per dimer.</text>
</comment>
<dbReference type="GO" id="GO:0017000">
    <property type="term" value="P:antibiotic biosynthetic process"/>
    <property type="evidence" value="ECO:0007669"/>
    <property type="project" value="InterPro"/>
</dbReference>
<feature type="active site" description="Nucleophile" evidence="4">
    <location>
        <position position="259"/>
    </location>
</feature>
<keyword evidence="8" id="KW-1185">Reference proteome</keyword>
<name>A0A5M6ZJ39_9PROT</name>
<evidence type="ECO:0000313" key="8">
    <source>
        <dbReference type="Proteomes" id="UP000325122"/>
    </source>
</evidence>
<dbReference type="EMBL" id="VWOJ01000003">
    <property type="protein sequence ID" value="KAA5802241.1"/>
    <property type="molecule type" value="Genomic_DNA"/>
</dbReference>
<keyword evidence="3" id="KW-0865">Zymogen</keyword>
<feature type="binding site" evidence="5">
    <location>
        <position position="334"/>
    </location>
    <ligand>
        <name>Ca(2+)</name>
        <dbReference type="ChEBI" id="CHEBI:29108"/>
    </ligand>
</feature>
<dbReference type="Gene3D" id="3.60.20.10">
    <property type="entry name" value="Glutamine Phosphoribosylpyrophosphate, subunit 1, domain 1"/>
    <property type="match status" value="1"/>
</dbReference>
<feature type="region of interest" description="Disordered" evidence="6">
    <location>
        <begin position="756"/>
        <end position="777"/>
    </location>
</feature>
<dbReference type="SUPFAM" id="SSF56235">
    <property type="entry name" value="N-terminal nucleophile aminohydrolases (Ntn hydrolases)"/>
    <property type="match status" value="1"/>
</dbReference>
<evidence type="ECO:0000256" key="1">
    <source>
        <dbReference type="ARBA" id="ARBA00006586"/>
    </source>
</evidence>
<dbReference type="InterPro" id="IPR014395">
    <property type="entry name" value="Pen/GL7ACA/AHL_acylase"/>
</dbReference>
<dbReference type="Gene3D" id="1.10.1400.10">
    <property type="match status" value="1"/>
</dbReference>
<organism evidence="7 8">
    <name type="scientific">Alkalicaulis satelles</name>
    <dbReference type="NCBI Taxonomy" id="2609175"/>
    <lineage>
        <taxon>Bacteria</taxon>
        <taxon>Pseudomonadati</taxon>
        <taxon>Pseudomonadota</taxon>
        <taxon>Alphaproteobacteria</taxon>
        <taxon>Maricaulales</taxon>
        <taxon>Maricaulaceae</taxon>
        <taxon>Alkalicaulis</taxon>
    </lineage>
</organism>
<proteinExistence type="inferred from homology"/>
<comment type="similarity">
    <text evidence="1">Belongs to the peptidase S45 family.</text>
</comment>
<keyword evidence="2" id="KW-0378">Hydrolase</keyword>
<dbReference type="CDD" id="cd03747">
    <property type="entry name" value="Ntn_PGA_like"/>
    <property type="match status" value="1"/>
</dbReference>
<evidence type="ECO:0000256" key="6">
    <source>
        <dbReference type="SAM" id="MobiDB-lite"/>
    </source>
</evidence>
<dbReference type="InterPro" id="IPR002692">
    <property type="entry name" value="S45"/>
</dbReference>
<reference evidence="7 8" key="1">
    <citation type="submission" date="2019-09" db="EMBL/GenBank/DDBJ databases">
        <authorList>
            <person name="Kevbrin V."/>
            <person name="Grouzdev D.S."/>
        </authorList>
    </citation>
    <scope>NUCLEOTIDE SEQUENCE [LARGE SCALE GENOMIC DNA]</scope>
    <source>
        <strain evidence="7 8">G-192</strain>
    </source>
</reference>
<keyword evidence="5" id="KW-0479">Metal-binding</keyword>
<dbReference type="AlphaFoldDB" id="A0A5M6ZJ39"/>
<evidence type="ECO:0000313" key="7">
    <source>
        <dbReference type="EMBL" id="KAA5802241.1"/>
    </source>
</evidence>
<dbReference type="InterPro" id="IPR029055">
    <property type="entry name" value="Ntn_hydrolases_N"/>
</dbReference>
<evidence type="ECO:0000256" key="5">
    <source>
        <dbReference type="PIRSR" id="PIRSR001227-2"/>
    </source>
</evidence>
<comment type="caution">
    <text evidence="7">The sequence shown here is derived from an EMBL/GenBank/DDBJ whole genome shotgun (WGS) entry which is preliminary data.</text>
</comment>
<dbReference type="PANTHER" id="PTHR34218:SF4">
    <property type="entry name" value="ACYL-HOMOSERINE LACTONE ACYLASE QUIP"/>
    <property type="match status" value="1"/>
</dbReference>
<dbReference type="InterPro" id="IPR023343">
    <property type="entry name" value="Penicillin_amidase_dom1"/>
</dbReference>
<evidence type="ECO:0000256" key="3">
    <source>
        <dbReference type="ARBA" id="ARBA00023145"/>
    </source>
</evidence>
<dbReference type="InterPro" id="IPR043146">
    <property type="entry name" value="Penicillin_amidase_N_B-knob"/>
</dbReference>
<dbReference type="Pfam" id="PF01804">
    <property type="entry name" value="Penicil_amidase"/>
    <property type="match status" value="1"/>
</dbReference>
<sequence>MLRGAVMTKWAIRAGLALAVLALVSFTGITAYVVERFHASRPVMSGALALDGLGGTARIARDANGVAHIAGESDADVFFALGFTHASERFFQMDTARRFVRGRLAELAGADLIAEDARTRTLGLEQLTQDVTARLSVPMRAAVEAYTAGVNARLAQGRPAPEYILLRARPEAWSVEDSAAMVVFLAHYLAMGADEDMERARLEAMLSPQRLTEFMTGYPDWAPVQLHDDDIRDAFGPVRVRPLPAPQDALSQADNPPGSNAWVVSGGHSATGRPLLANDPHLGLSTPSMWYLTRLELSNGPVIGASLPGAPFIVLGRNAHGAWGFTNTGFDVIDHIARPRDGLETTGRTEIIHVRGRRDPVEITVKETPEGPVLDPAWFDLSGFPSDTAVVRRSVVTHPDNRVADGVFAIMQSTGWEDFVEAGRGWTAPMQNMLYAGVDGTTGYATAGLLPLRDEDGDWTGFIAFEDLPRIVNPRGGVIVSANNKIASDAYPFPLPGQFDPYRAARIESLLAERELHDIASFKAMQMDVTSEHARRLLPVLLSATPESQLGVSALARLERWDGTLDADGPEGLIFSAWLRVLSAAIWMDELGPAGSWFVQPRRVFLDEVLTGEASHWCDDVRTDEIETCAVTAGLALDAAMAETAALFGRNIDAWRWGEAHQARFAHPLSDIPVFGRMFETRTPVPGDGSTVNVHHFSYASGNYDSVHAANFRAVYDLADLNRSRFMTAPGQSGHPLSPHFRDLAERWAAGESFEIRDDWSPSDPPEGVKLLTLTGR</sequence>
<dbReference type="Proteomes" id="UP000325122">
    <property type="component" value="Unassembled WGS sequence"/>
</dbReference>
<dbReference type="InterPro" id="IPR043147">
    <property type="entry name" value="Penicillin_amidase_A-knob"/>
</dbReference>
<dbReference type="Gene3D" id="2.30.120.10">
    <property type="match status" value="1"/>
</dbReference>
<accession>A0A5M6ZJ39</accession>
<dbReference type="Gene3D" id="1.10.439.10">
    <property type="entry name" value="Penicillin Amidohydrolase, domain 1"/>
    <property type="match status" value="1"/>
</dbReference>